<dbReference type="Gene3D" id="1.10.238.10">
    <property type="entry name" value="EF-hand"/>
    <property type="match status" value="1"/>
</dbReference>
<evidence type="ECO:0000256" key="2">
    <source>
        <dbReference type="ARBA" id="ARBA00004141"/>
    </source>
</evidence>
<evidence type="ECO:0000256" key="6">
    <source>
        <dbReference type="ARBA" id="ARBA00022989"/>
    </source>
</evidence>
<dbReference type="SUPFAM" id="SSF144091">
    <property type="entry name" value="Rhomboid-like"/>
    <property type="match status" value="1"/>
</dbReference>
<comment type="similarity">
    <text evidence="3">Belongs to the peptidase S54 family.</text>
</comment>
<evidence type="ECO:0000256" key="7">
    <source>
        <dbReference type="ARBA" id="ARBA00023136"/>
    </source>
</evidence>
<gene>
    <name evidence="9" type="ORF">AMELA_G00072120</name>
</gene>
<evidence type="ECO:0000256" key="5">
    <source>
        <dbReference type="ARBA" id="ARBA00022692"/>
    </source>
</evidence>
<evidence type="ECO:0000256" key="1">
    <source>
        <dbReference type="ARBA" id="ARBA00000156"/>
    </source>
</evidence>
<dbReference type="InterPro" id="IPR051739">
    <property type="entry name" value="Rhomboid_IM_Serine_Proteases"/>
</dbReference>
<dbReference type="PANTHER" id="PTHR45840">
    <property type="entry name" value="RHOMBOID-RELATED PROTEIN"/>
    <property type="match status" value="1"/>
</dbReference>
<dbReference type="SUPFAM" id="SSF47473">
    <property type="entry name" value="EF-hand"/>
    <property type="match status" value="1"/>
</dbReference>
<protein>
    <recommendedName>
        <fullName evidence="4">rhomboid protease</fullName>
        <ecNumber evidence="4">3.4.21.105</ecNumber>
    </recommendedName>
</protein>
<keyword evidence="6 8" id="KW-1133">Transmembrane helix</keyword>
<dbReference type="FunFam" id="1.10.238.10:FF:000279">
    <property type="entry name" value="Rhomboid, veinlet-like 3 (Drosophila)"/>
    <property type="match status" value="1"/>
</dbReference>
<keyword evidence="5 8" id="KW-0812">Transmembrane</keyword>
<dbReference type="GO" id="GO:0016020">
    <property type="term" value="C:membrane"/>
    <property type="evidence" value="ECO:0007669"/>
    <property type="project" value="UniProtKB-SubCell"/>
</dbReference>
<feature type="transmembrane region" description="Helical" evidence="8">
    <location>
        <begin position="130"/>
        <end position="148"/>
    </location>
</feature>
<dbReference type="InterPro" id="IPR011992">
    <property type="entry name" value="EF-hand-dom_pair"/>
</dbReference>
<organism evidence="9 10">
    <name type="scientific">Ameiurus melas</name>
    <name type="common">Black bullhead</name>
    <name type="synonym">Silurus melas</name>
    <dbReference type="NCBI Taxonomy" id="219545"/>
    <lineage>
        <taxon>Eukaryota</taxon>
        <taxon>Metazoa</taxon>
        <taxon>Chordata</taxon>
        <taxon>Craniata</taxon>
        <taxon>Vertebrata</taxon>
        <taxon>Euteleostomi</taxon>
        <taxon>Actinopterygii</taxon>
        <taxon>Neopterygii</taxon>
        <taxon>Teleostei</taxon>
        <taxon>Ostariophysi</taxon>
        <taxon>Siluriformes</taxon>
        <taxon>Ictaluridae</taxon>
        <taxon>Ameiurus</taxon>
    </lineage>
</organism>
<comment type="catalytic activity">
    <reaction evidence="1">
        <text>Cleaves type-1 transmembrane domains using a catalytic dyad composed of serine and histidine that are contributed by different transmembrane domains.</text>
        <dbReference type="EC" id="3.4.21.105"/>
    </reaction>
</comment>
<reference evidence="9 10" key="1">
    <citation type="submission" date="2020-02" db="EMBL/GenBank/DDBJ databases">
        <title>A chromosome-scale genome assembly of the black bullhead catfish (Ameiurus melas).</title>
        <authorList>
            <person name="Wen M."/>
            <person name="Zham M."/>
            <person name="Cabau C."/>
            <person name="Klopp C."/>
            <person name="Donnadieu C."/>
            <person name="Roques C."/>
            <person name="Bouchez O."/>
            <person name="Lampietro C."/>
            <person name="Jouanno E."/>
            <person name="Herpin A."/>
            <person name="Louis A."/>
            <person name="Berthelot C."/>
            <person name="Parey E."/>
            <person name="Roest-Crollius H."/>
            <person name="Braasch I."/>
            <person name="Postlethwait J."/>
            <person name="Robinson-Rechavi M."/>
            <person name="Echchiki A."/>
            <person name="Begum T."/>
            <person name="Montfort J."/>
            <person name="Schartl M."/>
            <person name="Bobe J."/>
            <person name="Guiguen Y."/>
        </authorList>
    </citation>
    <scope>NUCLEOTIDE SEQUENCE [LARGE SCALE GENOMIC DNA]</scope>
    <source>
        <strain evidence="9">M_S1</strain>
        <tissue evidence="9">Blood</tissue>
    </source>
</reference>
<sequence>MATLQHVCVESLDPEQTGFIAVENFTSLAEQHELQLDPSKLDMLLALVQSDQHGHVCYQELIELLSSKRSSSFRRAIANGRRTLQREILLDETGLGVYKRFVRYVAYEILPCETDRRWYFHQNRLCPPPVFMAIVTIVQIVVFMCYGVRLNKWVLQTYQPDFMKSPLVYHPGHRAQVWRFFSYMFMHVG</sequence>
<dbReference type="EC" id="3.4.21.105" evidence="4"/>
<evidence type="ECO:0000256" key="8">
    <source>
        <dbReference type="SAM" id="Phobius"/>
    </source>
</evidence>
<name>A0A7J6AXI5_AMEME</name>
<dbReference type="PANTHER" id="PTHR45840:SF4">
    <property type="entry name" value="RHOMBOID-RELATED PROTEIN 1"/>
    <property type="match status" value="1"/>
</dbReference>
<comment type="subcellular location">
    <subcellularLocation>
        <location evidence="2">Membrane</location>
        <topology evidence="2">Multi-pass membrane protein</topology>
    </subcellularLocation>
</comment>
<dbReference type="EMBL" id="JAAGNN010000006">
    <property type="protein sequence ID" value="KAF4087564.1"/>
    <property type="molecule type" value="Genomic_DNA"/>
</dbReference>
<dbReference type="AlphaFoldDB" id="A0A7J6AXI5"/>
<dbReference type="Proteomes" id="UP000593565">
    <property type="component" value="Unassembled WGS sequence"/>
</dbReference>
<evidence type="ECO:0000256" key="4">
    <source>
        <dbReference type="ARBA" id="ARBA00013039"/>
    </source>
</evidence>
<evidence type="ECO:0000313" key="9">
    <source>
        <dbReference type="EMBL" id="KAF4087564.1"/>
    </source>
</evidence>
<keyword evidence="10" id="KW-1185">Reference proteome</keyword>
<comment type="caution">
    <text evidence="9">The sequence shown here is derived from an EMBL/GenBank/DDBJ whole genome shotgun (WGS) entry which is preliminary data.</text>
</comment>
<dbReference type="GO" id="GO:0004252">
    <property type="term" value="F:serine-type endopeptidase activity"/>
    <property type="evidence" value="ECO:0007669"/>
    <property type="project" value="TreeGrafter"/>
</dbReference>
<accession>A0A7J6AXI5</accession>
<dbReference type="InterPro" id="IPR035952">
    <property type="entry name" value="Rhomboid-like_sf"/>
</dbReference>
<keyword evidence="7 8" id="KW-0472">Membrane</keyword>
<evidence type="ECO:0000313" key="10">
    <source>
        <dbReference type="Proteomes" id="UP000593565"/>
    </source>
</evidence>
<evidence type="ECO:0000256" key="3">
    <source>
        <dbReference type="ARBA" id="ARBA00009045"/>
    </source>
</evidence>
<proteinExistence type="inferred from homology"/>